<dbReference type="GO" id="GO:0050302">
    <property type="term" value="F:indole-3-acetaldehyde oxidase activity"/>
    <property type="evidence" value="ECO:0007669"/>
    <property type="project" value="UniProtKB-EC"/>
</dbReference>
<dbReference type="InterPro" id="IPR037165">
    <property type="entry name" value="AldOxase/xan_DH_Mopterin-bd_sf"/>
</dbReference>
<dbReference type="PANTHER" id="PTHR11908:SF132">
    <property type="entry name" value="ALDEHYDE OXIDASE 1-RELATED"/>
    <property type="match status" value="1"/>
</dbReference>
<dbReference type="EC" id="1.2.3.7" evidence="3"/>
<dbReference type="InterPro" id="IPR016208">
    <property type="entry name" value="Ald_Oxase/xanthine_DH-like"/>
</dbReference>
<protein>
    <recommendedName>
        <fullName evidence="3">indole-3-acetaldehyde oxidase</fullName>
        <ecNumber evidence="3">1.2.3.7</ecNumber>
    </recommendedName>
</protein>
<feature type="domain" description="Aldehyde oxidase/xanthine dehydrogenase first molybdopterin binding" evidence="4">
    <location>
        <begin position="1"/>
        <end position="223"/>
    </location>
</feature>
<evidence type="ECO:0000259" key="5">
    <source>
        <dbReference type="Pfam" id="PF20256"/>
    </source>
</evidence>
<evidence type="ECO:0000313" key="6">
    <source>
        <dbReference type="EMBL" id="MBA4672698.1"/>
    </source>
</evidence>
<name>A0A7C9ANB1_OPUST</name>
<reference evidence="6" key="1">
    <citation type="journal article" date="2013" name="J. Plant Res.">
        <title>Effect of fungi and light on seed germination of three Opuntia species from semiarid lands of central Mexico.</title>
        <authorList>
            <person name="Delgado-Sanchez P."/>
            <person name="Jimenez-Bremont J.F."/>
            <person name="Guerrero-Gonzalez Mde L."/>
            <person name="Flores J."/>
        </authorList>
    </citation>
    <scope>NUCLEOTIDE SEQUENCE</scope>
    <source>
        <tissue evidence="6">Cladode</tissue>
    </source>
</reference>
<dbReference type="Pfam" id="PF02738">
    <property type="entry name" value="MoCoBD_1"/>
    <property type="match status" value="1"/>
</dbReference>
<dbReference type="InterPro" id="IPR046867">
    <property type="entry name" value="AldOxase/xan_DH_MoCoBD2"/>
</dbReference>
<proteinExistence type="inferred from homology"/>
<reference evidence="6" key="2">
    <citation type="submission" date="2020-07" db="EMBL/GenBank/DDBJ databases">
        <authorList>
            <person name="Vera ALvarez R."/>
            <person name="Arias-Moreno D.M."/>
            <person name="Jimenez-Jacinto V."/>
            <person name="Jimenez-Bremont J.F."/>
            <person name="Swaminathan K."/>
            <person name="Moose S.P."/>
            <person name="Guerrero-Gonzalez M.L."/>
            <person name="Marino-Ramirez L."/>
            <person name="Landsman D."/>
            <person name="Rodriguez-Kessler M."/>
            <person name="Delgado-Sanchez P."/>
        </authorList>
    </citation>
    <scope>NUCLEOTIDE SEQUENCE</scope>
    <source>
        <tissue evidence="6">Cladode</tissue>
    </source>
</reference>
<evidence type="ECO:0000256" key="2">
    <source>
        <dbReference type="ARBA" id="ARBA00022505"/>
    </source>
</evidence>
<evidence type="ECO:0000256" key="1">
    <source>
        <dbReference type="ARBA" id="ARBA00006849"/>
    </source>
</evidence>
<dbReference type="EMBL" id="GISG01256209">
    <property type="protein sequence ID" value="MBA4672698.1"/>
    <property type="molecule type" value="Transcribed_RNA"/>
</dbReference>
<organism evidence="6">
    <name type="scientific">Opuntia streptacantha</name>
    <name type="common">Prickly pear cactus</name>
    <name type="synonym">Opuntia cardona</name>
    <dbReference type="NCBI Taxonomy" id="393608"/>
    <lineage>
        <taxon>Eukaryota</taxon>
        <taxon>Viridiplantae</taxon>
        <taxon>Streptophyta</taxon>
        <taxon>Embryophyta</taxon>
        <taxon>Tracheophyta</taxon>
        <taxon>Spermatophyta</taxon>
        <taxon>Magnoliopsida</taxon>
        <taxon>eudicotyledons</taxon>
        <taxon>Gunneridae</taxon>
        <taxon>Pentapetalae</taxon>
        <taxon>Caryophyllales</taxon>
        <taxon>Cactineae</taxon>
        <taxon>Cactaceae</taxon>
        <taxon>Opuntioideae</taxon>
        <taxon>Opuntia</taxon>
    </lineage>
</organism>
<dbReference type="GO" id="GO:0005506">
    <property type="term" value="F:iron ion binding"/>
    <property type="evidence" value="ECO:0007669"/>
    <property type="project" value="InterPro"/>
</dbReference>
<dbReference type="SUPFAM" id="SSF56003">
    <property type="entry name" value="Molybdenum cofactor-binding domain"/>
    <property type="match status" value="1"/>
</dbReference>
<dbReference type="FunFam" id="3.30.365.10:FF:000001">
    <property type="entry name" value="Xanthine dehydrogenase oxidase"/>
    <property type="match status" value="1"/>
</dbReference>
<comment type="similarity">
    <text evidence="1">Belongs to the xanthine dehydrogenase family.</text>
</comment>
<dbReference type="AlphaFoldDB" id="A0A7C9ANB1"/>
<accession>A0A7C9ANB1</accession>
<dbReference type="Pfam" id="PF20256">
    <property type="entry name" value="MoCoBD_2"/>
    <property type="match status" value="1"/>
</dbReference>
<evidence type="ECO:0000259" key="4">
    <source>
        <dbReference type="Pfam" id="PF02738"/>
    </source>
</evidence>
<sequence length="614" mass="66671">MAAADHKILSAEIRLPSQYYFYLETQTALAIPDEDNCMVVYSSVQAPEFAHSVVAKCLGVPANNVRVITRRVGGGFGGKAIRAMPTAAACALGAHKLHRPVRMYLNRKTDMIMAGGRHPMKIIYSVGFKSDGKITALHFVLLINAGISEDVSPILPANIVNGLKKYNWGALSFDIKVCKTNHTSKSAMRAPGEVQGSFIAEAVMEHVAASLSVDVDFVRNRNLHTYDSLTSFYEHGAVEPPEYTLPTIWDKIATTSSYNQRMEMAKQFNKTHKWHKRGISRVPILHEVLLRPTPGRVGILQDGSIVVEVGGIELGQGLWTKVKQMAAYALGLIKCGGIEDLLDKVRVIQADTLSLLQGGFTAGSTTSESSCEAVRISCNTLVERLTPVKDSLQQTKGSVTWEALISQAYLQAVNLSASAYYVPEFTSMKYINYGAAVSEVEVNLLTGETTILRSDIIYDCGQSLNPAVDLGQIEGAFVQGIGFFMLEEYLSNPEGLVTSDSTWTYKIPTIDTIPKQFNVEIMNSGHHQKHVLSSKASGEPPLLLAASVHCATRAAIKEARKQLASWGGLEGSEADSPFQLSVPATMPVVKELCGLHIVESYLKASLANPVGAPK</sequence>
<feature type="domain" description="Aldehyde oxidase/xanthine dehydrogenase second molybdopterin binding" evidence="5">
    <location>
        <begin position="252"/>
        <end position="514"/>
    </location>
</feature>
<evidence type="ECO:0000256" key="3">
    <source>
        <dbReference type="ARBA" id="ARBA00067017"/>
    </source>
</evidence>
<keyword evidence="2" id="KW-0500">Molybdenum</keyword>
<dbReference type="Gene3D" id="3.30.365.10">
    <property type="entry name" value="Aldehyde oxidase/xanthine dehydrogenase, molybdopterin binding domain"/>
    <property type="match status" value="4"/>
</dbReference>
<dbReference type="InterPro" id="IPR008274">
    <property type="entry name" value="AldOxase/xan_DH_MoCoBD1"/>
</dbReference>
<dbReference type="PANTHER" id="PTHR11908">
    <property type="entry name" value="XANTHINE DEHYDROGENASE"/>
    <property type="match status" value="1"/>
</dbReference>